<accession>A0A0D7CSV8</accession>
<dbReference type="PANTHER" id="PTHR24421:SF56">
    <property type="entry name" value="OXYGEN SENSOR HISTIDINE KINASE RESPONSE REGULATOR DOST"/>
    <property type="match status" value="1"/>
</dbReference>
<dbReference type="GO" id="GO:0000155">
    <property type="term" value="F:phosphorelay sensor kinase activity"/>
    <property type="evidence" value="ECO:0007669"/>
    <property type="project" value="InterPro"/>
</dbReference>
<dbReference type="SUPFAM" id="SSF55874">
    <property type="entry name" value="ATPase domain of HSP90 chaperone/DNA topoisomerase II/histidine kinase"/>
    <property type="match status" value="1"/>
</dbReference>
<evidence type="ECO:0000256" key="4">
    <source>
        <dbReference type="SAM" id="MobiDB-lite"/>
    </source>
</evidence>
<keyword evidence="8" id="KW-1185">Reference proteome</keyword>
<proteinExistence type="predicted"/>
<feature type="domain" description="GAF" evidence="5">
    <location>
        <begin position="37"/>
        <end position="186"/>
    </location>
</feature>
<evidence type="ECO:0000313" key="8">
    <source>
        <dbReference type="Proteomes" id="UP000032458"/>
    </source>
</evidence>
<dbReference type="InterPro" id="IPR036890">
    <property type="entry name" value="HATPase_C_sf"/>
</dbReference>
<dbReference type="Gene3D" id="1.20.5.1930">
    <property type="match status" value="1"/>
</dbReference>
<dbReference type="PATRIC" id="fig|1240678.4.peg.436"/>
<gene>
    <name evidence="7" type="ORF">SNA_02050</name>
</gene>
<dbReference type="Proteomes" id="UP000032458">
    <property type="component" value="Unassembled WGS sequence"/>
</dbReference>
<reference evidence="7 8" key="1">
    <citation type="submission" date="2014-09" db="EMBL/GenBank/DDBJ databases">
        <title>Draft genome sequence of Streptomyces natalensis ATCC 27448, producer of the antifungal pimaricin.</title>
        <authorList>
            <person name="Mendes M.V."/>
            <person name="Beites T."/>
            <person name="Pires S."/>
            <person name="Santos C.L."/>
            <person name="Moradas-Ferreira P."/>
        </authorList>
    </citation>
    <scope>NUCLEOTIDE SEQUENCE [LARGE SCALE GENOMIC DNA]</scope>
    <source>
        <strain evidence="7 8">ATCC 27448</strain>
    </source>
</reference>
<dbReference type="CDD" id="cd16917">
    <property type="entry name" value="HATPase_UhpB-NarQ-NarX-like"/>
    <property type="match status" value="1"/>
</dbReference>
<dbReference type="GO" id="GO:0016020">
    <property type="term" value="C:membrane"/>
    <property type="evidence" value="ECO:0007669"/>
    <property type="project" value="InterPro"/>
</dbReference>
<dbReference type="Pfam" id="PF13185">
    <property type="entry name" value="GAF_2"/>
    <property type="match status" value="2"/>
</dbReference>
<dbReference type="AlphaFoldDB" id="A0A0D7CSV8"/>
<organism evidence="7 8">
    <name type="scientific">Streptomyces natalensis ATCC 27448</name>
    <dbReference type="NCBI Taxonomy" id="1240678"/>
    <lineage>
        <taxon>Bacteria</taxon>
        <taxon>Bacillati</taxon>
        <taxon>Actinomycetota</taxon>
        <taxon>Actinomycetes</taxon>
        <taxon>Kitasatosporales</taxon>
        <taxon>Streptomycetaceae</taxon>
        <taxon>Streptomyces</taxon>
    </lineage>
</organism>
<evidence type="ECO:0000256" key="2">
    <source>
        <dbReference type="ARBA" id="ARBA00022777"/>
    </source>
</evidence>
<dbReference type="InterPro" id="IPR050482">
    <property type="entry name" value="Sensor_HK_TwoCompSys"/>
</dbReference>
<dbReference type="RefSeq" id="WP_030064507.1">
    <property type="nucleotide sequence ID" value="NZ_JRKI01000003.1"/>
</dbReference>
<evidence type="ECO:0000313" key="7">
    <source>
        <dbReference type="EMBL" id="KIZ19329.1"/>
    </source>
</evidence>
<dbReference type="SMART" id="SM00065">
    <property type="entry name" value="GAF"/>
    <property type="match status" value="2"/>
</dbReference>
<comment type="caution">
    <text evidence="7">The sequence shown here is derived from an EMBL/GenBank/DDBJ whole genome shotgun (WGS) entry which is preliminary data.</text>
</comment>
<name>A0A0D7CSV8_9ACTN</name>
<dbReference type="InterPro" id="IPR003018">
    <property type="entry name" value="GAF"/>
</dbReference>
<dbReference type="SMART" id="SM00387">
    <property type="entry name" value="HATPase_c"/>
    <property type="match status" value="1"/>
</dbReference>
<evidence type="ECO:0000259" key="5">
    <source>
        <dbReference type="SMART" id="SM00065"/>
    </source>
</evidence>
<dbReference type="Gene3D" id="3.30.450.40">
    <property type="match status" value="2"/>
</dbReference>
<keyword evidence="1" id="KW-0808">Transferase</keyword>
<dbReference type="InterPro" id="IPR029016">
    <property type="entry name" value="GAF-like_dom_sf"/>
</dbReference>
<dbReference type="GO" id="GO:0046983">
    <property type="term" value="F:protein dimerization activity"/>
    <property type="evidence" value="ECO:0007669"/>
    <property type="project" value="InterPro"/>
</dbReference>
<dbReference type="Pfam" id="PF07730">
    <property type="entry name" value="HisKA_3"/>
    <property type="match status" value="1"/>
</dbReference>
<evidence type="ECO:0000259" key="6">
    <source>
        <dbReference type="SMART" id="SM00387"/>
    </source>
</evidence>
<dbReference type="EMBL" id="JRKI01000003">
    <property type="protein sequence ID" value="KIZ19329.1"/>
    <property type="molecule type" value="Genomic_DNA"/>
</dbReference>
<evidence type="ECO:0000256" key="3">
    <source>
        <dbReference type="ARBA" id="ARBA00023012"/>
    </source>
</evidence>
<dbReference type="PANTHER" id="PTHR24421">
    <property type="entry name" value="NITRATE/NITRITE SENSOR PROTEIN NARX-RELATED"/>
    <property type="match status" value="1"/>
</dbReference>
<dbReference type="InterPro" id="IPR003594">
    <property type="entry name" value="HATPase_dom"/>
</dbReference>
<sequence>MDAATEVTRSLQGLSSELTSRIPHLLEAMRTVGAGLDLHITLDRIAQTAAELADARYAAIGIIDETREGLSDFVTYGVTAQQHQRIGALPDGHKGLLGALIHDPKPLRLADLGQDPRSAGLPPRHPPMRTFLGVPIQVQGEIFGNLYLTEKRGGGQFSEEDLHMVRVLAAEAGIAIGNARMHAATRQRERWIDGSVAVTTELLAGSDVDDALAVVAEQAQRLAESAAGIVLLPDDEGGLEIVAVSADDPTGIMGTHIPPDSPVAEQLLAGEPVFVDDSATDPRMVTAIAPRFGPSMMLPLKSGGRVLGTLTIPRNRGARPYTAAERTLATQFAAQAALALVLADAQRDRERLAVLEDRDRIARDLHDLVIQRLFATGMMLESAHRKSTAPEVAQGVGKAVDELDVTIQEIRTAIFALQQSPAEAPSGLRTRVLREIGTAAVPLGFQPSANFIGPVDSRVGELTGKNLIAALREALSNAFRHAQAARIEVVVDATITLPDGSDGVRLTVADDGIGIPPGGRRSGLKNLARRAESLGGSSTYGPGLGEGGSGTKVTWEAPL</sequence>
<dbReference type="SUPFAM" id="SSF55781">
    <property type="entry name" value="GAF domain-like"/>
    <property type="match status" value="2"/>
</dbReference>
<dbReference type="Gene3D" id="3.30.565.10">
    <property type="entry name" value="Histidine kinase-like ATPase, C-terminal domain"/>
    <property type="match status" value="1"/>
</dbReference>
<keyword evidence="3" id="KW-0902">Two-component regulatory system</keyword>
<evidence type="ECO:0000256" key="1">
    <source>
        <dbReference type="ARBA" id="ARBA00022679"/>
    </source>
</evidence>
<dbReference type="Pfam" id="PF02518">
    <property type="entry name" value="HATPase_c"/>
    <property type="match status" value="1"/>
</dbReference>
<feature type="domain" description="Histidine kinase/HSP90-like ATPase" evidence="6">
    <location>
        <begin position="462"/>
        <end position="559"/>
    </location>
</feature>
<feature type="region of interest" description="Disordered" evidence="4">
    <location>
        <begin position="534"/>
        <end position="559"/>
    </location>
</feature>
<dbReference type="InterPro" id="IPR011712">
    <property type="entry name" value="Sig_transdc_His_kin_sub3_dim/P"/>
</dbReference>
<feature type="domain" description="GAF" evidence="5">
    <location>
        <begin position="207"/>
        <end position="350"/>
    </location>
</feature>
<protein>
    <submittedName>
        <fullName evidence="7">Histidine kinase</fullName>
    </submittedName>
</protein>
<keyword evidence="2 7" id="KW-0418">Kinase</keyword>